<dbReference type="InterPro" id="IPR036388">
    <property type="entry name" value="WH-like_DNA-bd_sf"/>
</dbReference>
<gene>
    <name evidence="5" type="ORF">HNR73_002636</name>
</gene>
<dbReference type="PANTHER" id="PTHR34580">
    <property type="match status" value="1"/>
</dbReference>
<protein>
    <submittedName>
        <fullName evidence="5">Putative DNA-binding transcriptional regulator YafY</fullName>
    </submittedName>
</protein>
<evidence type="ECO:0000256" key="3">
    <source>
        <dbReference type="ARBA" id="ARBA00023163"/>
    </source>
</evidence>
<keyword evidence="3" id="KW-0804">Transcription</keyword>
<keyword evidence="1" id="KW-0805">Transcription regulation</keyword>
<dbReference type="Gene3D" id="1.10.10.10">
    <property type="entry name" value="Winged helix-like DNA-binding domain superfamily/Winged helix DNA-binding domain"/>
    <property type="match status" value="1"/>
</dbReference>
<keyword evidence="6" id="KW-1185">Reference proteome</keyword>
<dbReference type="PROSITE" id="PS00894">
    <property type="entry name" value="HTH_DEOR_1"/>
    <property type="match status" value="1"/>
</dbReference>
<dbReference type="PROSITE" id="PS52050">
    <property type="entry name" value="WYL"/>
    <property type="match status" value="1"/>
</dbReference>
<comment type="caution">
    <text evidence="5">The sequence shown here is derived from an EMBL/GenBank/DDBJ whole genome shotgun (WGS) entry which is preliminary data.</text>
</comment>
<dbReference type="InterPro" id="IPR036390">
    <property type="entry name" value="WH_DNA-bd_sf"/>
</dbReference>
<dbReference type="EMBL" id="JACHGT010000005">
    <property type="protein sequence ID" value="MBB6034782.1"/>
    <property type="molecule type" value="Genomic_DNA"/>
</dbReference>
<dbReference type="InterPro" id="IPR026881">
    <property type="entry name" value="WYL_dom"/>
</dbReference>
<dbReference type="InterPro" id="IPR028349">
    <property type="entry name" value="PafC-like"/>
</dbReference>
<proteinExistence type="predicted"/>
<dbReference type="GO" id="GO:0003700">
    <property type="term" value="F:DNA-binding transcription factor activity"/>
    <property type="evidence" value="ECO:0007669"/>
    <property type="project" value="InterPro"/>
</dbReference>
<dbReference type="PROSITE" id="PS51000">
    <property type="entry name" value="HTH_DEOR_2"/>
    <property type="match status" value="1"/>
</dbReference>
<dbReference type="Proteomes" id="UP000548476">
    <property type="component" value="Unassembled WGS sequence"/>
</dbReference>
<evidence type="ECO:0000313" key="5">
    <source>
        <dbReference type="EMBL" id="MBB6034782.1"/>
    </source>
</evidence>
<accession>A0A841FMK7</accession>
<dbReference type="InterPro" id="IPR001034">
    <property type="entry name" value="DeoR_HTH"/>
</dbReference>
<evidence type="ECO:0000256" key="1">
    <source>
        <dbReference type="ARBA" id="ARBA00023015"/>
    </source>
</evidence>
<dbReference type="InterPro" id="IPR057727">
    <property type="entry name" value="WCX_dom"/>
</dbReference>
<dbReference type="InterPro" id="IPR051534">
    <property type="entry name" value="CBASS_pafABC_assoc_protein"/>
</dbReference>
<reference evidence="5 6" key="1">
    <citation type="submission" date="2020-08" db="EMBL/GenBank/DDBJ databases">
        <title>Genomic Encyclopedia of Type Strains, Phase IV (KMG-IV): sequencing the most valuable type-strain genomes for metagenomic binning, comparative biology and taxonomic classification.</title>
        <authorList>
            <person name="Goeker M."/>
        </authorList>
    </citation>
    <scope>NUCLEOTIDE SEQUENCE [LARGE SCALE GENOMIC DNA]</scope>
    <source>
        <strain evidence="5 6">YIM 65646</strain>
    </source>
</reference>
<dbReference type="PANTHER" id="PTHR34580:SF3">
    <property type="entry name" value="PROTEIN PAFB"/>
    <property type="match status" value="1"/>
</dbReference>
<sequence>MEASPTERLLRLLSVLQTGREYTGVELADRLGVSIRTIRRDIGRLRDLGYPVDASIGAIGGYRLVAGTAMPPLLLDDDEAVAIAVGLQTAATGMDEPAARALAKIEQVLPGRLRRRVEAVTAATEPLTGMLRGGNPVAPAVDPEVFAALATACRRGQRLRFTYAAKGGAEPARRHADPHRLVSADRRWYLVAYDLDRLDWRTFRADRVGAPEATGAPATEREPPGGDAATFVAESITGIRARHRALVVLHTGIEDARARLPGGTGVLEEIDERSCLLTTGGDALDWLAMRLVLLDVPLEVREPPELAAYMRRLGRRMIEAGSSRSART</sequence>
<dbReference type="AlphaFoldDB" id="A0A841FMK7"/>
<dbReference type="InterPro" id="IPR018356">
    <property type="entry name" value="Tscrpt_reg_HTH_DeoR_CS"/>
</dbReference>
<dbReference type="Pfam" id="PF25583">
    <property type="entry name" value="WCX"/>
    <property type="match status" value="1"/>
</dbReference>
<dbReference type="SUPFAM" id="SSF46785">
    <property type="entry name" value="Winged helix' DNA-binding domain"/>
    <property type="match status" value="1"/>
</dbReference>
<evidence type="ECO:0000256" key="2">
    <source>
        <dbReference type="ARBA" id="ARBA00023125"/>
    </source>
</evidence>
<dbReference type="InterPro" id="IPR013196">
    <property type="entry name" value="HTH_11"/>
</dbReference>
<evidence type="ECO:0000313" key="6">
    <source>
        <dbReference type="Proteomes" id="UP000548476"/>
    </source>
</evidence>
<organism evidence="5 6">
    <name type="scientific">Phytomonospora endophytica</name>
    <dbReference type="NCBI Taxonomy" id="714109"/>
    <lineage>
        <taxon>Bacteria</taxon>
        <taxon>Bacillati</taxon>
        <taxon>Actinomycetota</taxon>
        <taxon>Actinomycetes</taxon>
        <taxon>Micromonosporales</taxon>
        <taxon>Micromonosporaceae</taxon>
        <taxon>Phytomonospora</taxon>
    </lineage>
</organism>
<dbReference type="PIRSF" id="PIRSF016838">
    <property type="entry name" value="PafC"/>
    <property type="match status" value="1"/>
</dbReference>
<name>A0A841FMK7_9ACTN</name>
<feature type="domain" description="HTH deoR-type" evidence="4">
    <location>
        <begin position="5"/>
        <end position="60"/>
    </location>
</feature>
<keyword evidence="2 5" id="KW-0238">DNA-binding</keyword>
<dbReference type="RefSeq" id="WP_184787647.1">
    <property type="nucleotide sequence ID" value="NZ_BONT01000067.1"/>
</dbReference>
<dbReference type="Pfam" id="PF08279">
    <property type="entry name" value="HTH_11"/>
    <property type="match status" value="1"/>
</dbReference>
<evidence type="ECO:0000259" key="4">
    <source>
        <dbReference type="PROSITE" id="PS51000"/>
    </source>
</evidence>
<dbReference type="GO" id="GO:0003677">
    <property type="term" value="F:DNA binding"/>
    <property type="evidence" value="ECO:0007669"/>
    <property type="project" value="UniProtKB-KW"/>
</dbReference>
<dbReference type="Pfam" id="PF13280">
    <property type="entry name" value="WYL"/>
    <property type="match status" value="1"/>
</dbReference>